<comment type="caution">
    <text evidence="2">The sequence shown here is derived from an EMBL/GenBank/DDBJ whole genome shotgun (WGS) entry which is preliminary data.</text>
</comment>
<gene>
    <name evidence="2" type="ORF">ACH5RR_033742</name>
</gene>
<evidence type="ECO:0000313" key="3">
    <source>
        <dbReference type="Proteomes" id="UP001630127"/>
    </source>
</evidence>
<proteinExistence type="predicted"/>
<evidence type="ECO:0000313" key="2">
    <source>
        <dbReference type="EMBL" id="KAL3503901.1"/>
    </source>
</evidence>
<dbReference type="EMBL" id="JBJUIK010000014">
    <property type="protein sequence ID" value="KAL3503901.1"/>
    <property type="molecule type" value="Genomic_DNA"/>
</dbReference>
<protein>
    <submittedName>
        <fullName evidence="2">Uncharacterized protein</fullName>
    </submittedName>
</protein>
<name>A0ABD2Y8V2_9GENT</name>
<feature type="region of interest" description="Disordered" evidence="1">
    <location>
        <begin position="33"/>
        <end position="70"/>
    </location>
</feature>
<evidence type="ECO:0000256" key="1">
    <source>
        <dbReference type="SAM" id="MobiDB-lite"/>
    </source>
</evidence>
<keyword evidence="3" id="KW-1185">Reference proteome</keyword>
<accession>A0ABD2Y8V2</accession>
<feature type="compositionally biased region" description="Polar residues" evidence="1">
    <location>
        <begin position="1"/>
        <end position="15"/>
    </location>
</feature>
<reference evidence="2 3" key="1">
    <citation type="submission" date="2024-11" db="EMBL/GenBank/DDBJ databases">
        <title>A near-complete genome assembly of Cinchona calisaya.</title>
        <authorList>
            <person name="Lian D.C."/>
            <person name="Zhao X.W."/>
            <person name="Wei L."/>
        </authorList>
    </citation>
    <scope>NUCLEOTIDE SEQUENCE [LARGE SCALE GENOMIC DNA]</scope>
    <source>
        <tissue evidence="2">Nenye</tissue>
    </source>
</reference>
<dbReference type="Proteomes" id="UP001630127">
    <property type="component" value="Unassembled WGS sequence"/>
</dbReference>
<sequence>MASMSDQGSGNNNTLAGEASRVDLEGIMMATTVPSQSKGQVKSHGSPFSPKVVLLGSEAGQPMPKPVKSDADEAFMGTLTSFKIPPSEQLVEYQYQEPKS</sequence>
<dbReference type="AlphaFoldDB" id="A0ABD2Y8V2"/>
<organism evidence="2 3">
    <name type="scientific">Cinchona calisaya</name>
    <dbReference type="NCBI Taxonomy" id="153742"/>
    <lineage>
        <taxon>Eukaryota</taxon>
        <taxon>Viridiplantae</taxon>
        <taxon>Streptophyta</taxon>
        <taxon>Embryophyta</taxon>
        <taxon>Tracheophyta</taxon>
        <taxon>Spermatophyta</taxon>
        <taxon>Magnoliopsida</taxon>
        <taxon>eudicotyledons</taxon>
        <taxon>Gunneridae</taxon>
        <taxon>Pentapetalae</taxon>
        <taxon>asterids</taxon>
        <taxon>lamiids</taxon>
        <taxon>Gentianales</taxon>
        <taxon>Rubiaceae</taxon>
        <taxon>Cinchonoideae</taxon>
        <taxon>Cinchoneae</taxon>
        <taxon>Cinchona</taxon>
    </lineage>
</organism>
<feature type="region of interest" description="Disordered" evidence="1">
    <location>
        <begin position="1"/>
        <end position="20"/>
    </location>
</feature>